<dbReference type="Gene3D" id="6.20.240.60">
    <property type="match status" value="1"/>
</dbReference>
<dbReference type="InterPro" id="IPR011105">
    <property type="entry name" value="Cell_wall_hydrolase_SleB"/>
</dbReference>
<reference evidence="12 13" key="1">
    <citation type="submission" date="2021-03" db="EMBL/GenBank/DDBJ databases">
        <title>Antimicrobial resistance genes in bacteria isolated from Japanese honey, and their potential for conferring macrolide and lincosamide resistance in the American foulbrood pathogen Paenibacillus larvae.</title>
        <authorList>
            <person name="Okamoto M."/>
            <person name="Kumagai M."/>
            <person name="Kanamori H."/>
            <person name="Takamatsu D."/>
        </authorList>
    </citation>
    <scope>NUCLEOTIDE SEQUENCE [LARGE SCALE GENOMIC DNA]</scope>
    <source>
        <strain evidence="12 13">J6TS1</strain>
    </source>
</reference>
<protein>
    <recommendedName>
        <fullName evidence="2 8">Spore cortex-lytic enzyme</fullName>
    </recommendedName>
</protein>
<keyword evidence="4 9" id="KW-0732">Signal</keyword>
<evidence type="ECO:0000256" key="9">
    <source>
        <dbReference type="SAM" id="SignalP"/>
    </source>
</evidence>
<keyword evidence="13" id="KW-1185">Reference proteome</keyword>
<evidence type="ECO:0000259" key="11">
    <source>
        <dbReference type="Pfam" id="PF07486"/>
    </source>
</evidence>
<feature type="domain" description="Cell wall hydrolase SleB" evidence="11">
    <location>
        <begin position="165"/>
        <end position="263"/>
    </location>
</feature>
<gene>
    <name evidence="12" type="primary">sleB</name>
    <name evidence="12" type="ORF">J6TS1_23840</name>
</gene>
<keyword evidence="5" id="KW-0378">Hydrolase</keyword>
<feature type="chain" id="PRO_5046968850" description="Spore cortex-lytic enzyme" evidence="9">
    <location>
        <begin position="23"/>
        <end position="264"/>
    </location>
</feature>
<evidence type="ECO:0000256" key="2">
    <source>
        <dbReference type="ARBA" id="ARBA00018364"/>
    </source>
</evidence>
<sequence length="264" mass="28554">MKYAAWGKMMIVVLLCAVAVTASPGIKPEAFTNQVIQQGAVGDDVIELQARLQYLGYYHGKIDGVFGWGTYWALRNFQNKFGLKVDGLAGETTKAKLVKASKYDKQYVKEQVNKGKNFTYYGGKGKESGGAASKPTAPTAVNTPAGFSQNDIQLMANAVYGESRGESYEGQVAVAAVILNRVNSPSFPNTVSGVIFEPGAFTAVADGQIWLTPNETAKNAVLDAINGWDPSSNALYYFNPDTATSAWIWSRPQIKKIGKHIFCS</sequence>
<comment type="caution">
    <text evidence="12">The sequence shown here is derived from an EMBL/GenBank/DDBJ whole genome shotgun (WGS) entry which is preliminary data.</text>
</comment>
<evidence type="ECO:0000256" key="5">
    <source>
        <dbReference type="ARBA" id="ARBA00022801"/>
    </source>
</evidence>
<keyword evidence="7" id="KW-0961">Cell wall biogenesis/degradation</keyword>
<evidence type="ECO:0000256" key="6">
    <source>
        <dbReference type="ARBA" id="ARBA00022969"/>
    </source>
</evidence>
<evidence type="ECO:0000313" key="12">
    <source>
        <dbReference type="EMBL" id="GIN96514.1"/>
    </source>
</evidence>
<dbReference type="InterPro" id="IPR014224">
    <property type="entry name" value="Spore_cortex_SleB"/>
</dbReference>
<dbReference type="InterPro" id="IPR036366">
    <property type="entry name" value="PGBDSf"/>
</dbReference>
<evidence type="ECO:0000259" key="10">
    <source>
        <dbReference type="Pfam" id="PF01471"/>
    </source>
</evidence>
<feature type="domain" description="Peptidoglycan binding-like" evidence="10">
    <location>
        <begin position="42"/>
        <end position="97"/>
    </location>
</feature>
<name>A0ABQ4KWY6_SIMTE</name>
<accession>A0ABQ4KWY6</accession>
<evidence type="ECO:0000256" key="1">
    <source>
        <dbReference type="ARBA" id="ARBA00007010"/>
    </source>
</evidence>
<dbReference type="InterPro" id="IPR036365">
    <property type="entry name" value="PGBD-like_sf"/>
</dbReference>
<comment type="similarity">
    <text evidence="1">Belongs to the SleB family.</text>
</comment>
<dbReference type="Pfam" id="PF07486">
    <property type="entry name" value="Hydrolase_2"/>
    <property type="match status" value="1"/>
</dbReference>
<evidence type="ECO:0000256" key="7">
    <source>
        <dbReference type="ARBA" id="ARBA00023316"/>
    </source>
</evidence>
<dbReference type="InterPro" id="IPR042047">
    <property type="entry name" value="SleB_dom1"/>
</dbReference>
<dbReference type="Proteomes" id="UP000680670">
    <property type="component" value="Unassembled WGS sequence"/>
</dbReference>
<keyword evidence="6" id="KW-0749">Sporulation</keyword>
<dbReference type="NCBIfam" id="TIGR02869">
    <property type="entry name" value="spore_SleB"/>
    <property type="match status" value="1"/>
</dbReference>
<dbReference type="SUPFAM" id="SSF47090">
    <property type="entry name" value="PGBD-like"/>
    <property type="match status" value="1"/>
</dbReference>
<evidence type="ECO:0000256" key="4">
    <source>
        <dbReference type="ARBA" id="ARBA00022729"/>
    </source>
</evidence>
<dbReference type="Pfam" id="PF01471">
    <property type="entry name" value="PG_binding_1"/>
    <property type="match status" value="1"/>
</dbReference>
<dbReference type="EMBL" id="BORJ01000005">
    <property type="protein sequence ID" value="GIN96514.1"/>
    <property type="molecule type" value="Genomic_DNA"/>
</dbReference>
<dbReference type="Gene3D" id="1.10.10.2520">
    <property type="entry name" value="Cell wall hydrolase SleB, domain 1"/>
    <property type="match status" value="1"/>
</dbReference>
<dbReference type="InterPro" id="IPR002477">
    <property type="entry name" value="Peptidoglycan-bd-like"/>
</dbReference>
<keyword evidence="3" id="KW-0309">Germination</keyword>
<evidence type="ECO:0000256" key="8">
    <source>
        <dbReference type="NCBIfam" id="TIGR02869"/>
    </source>
</evidence>
<proteinExistence type="inferred from homology"/>
<evidence type="ECO:0000256" key="3">
    <source>
        <dbReference type="ARBA" id="ARBA00022544"/>
    </source>
</evidence>
<dbReference type="Gene3D" id="1.10.101.10">
    <property type="entry name" value="PGBD-like superfamily/PGBD"/>
    <property type="match status" value="1"/>
</dbReference>
<evidence type="ECO:0000313" key="13">
    <source>
        <dbReference type="Proteomes" id="UP000680670"/>
    </source>
</evidence>
<feature type="signal peptide" evidence="9">
    <location>
        <begin position="1"/>
        <end position="22"/>
    </location>
</feature>
<organism evidence="12 13">
    <name type="scientific">Siminovitchia terrae</name>
    <name type="common">Bacillus terrae</name>
    <dbReference type="NCBI Taxonomy" id="1914933"/>
    <lineage>
        <taxon>Bacteria</taxon>
        <taxon>Bacillati</taxon>
        <taxon>Bacillota</taxon>
        <taxon>Bacilli</taxon>
        <taxon>Bacillales</taxon>
        <taxon>Bacillaceae</taxon>
        <taxon>Siminovitchia</taxon>
    </lineage>
</organism>